<dbReference type="EMBL" id="CAJJDP010000197">
    <property type="protein sequence ID" value="CAD8214899.1"/>
    <property type="molecule type" value="Genomic_DNA"/>
</dbReference>
<dbReference type="AlphaFoldDB" id="A0A8S1YLS4"/>
<evidence type="ECO:0000313" key="2">
    <source>
        <dbReference type="Proteomes" id="UP000683925"/>
    </source>
</evidence>
<keyword evidence="2" id="KW-1185">Reference proteome</keyword>
<protein>
    <submittedName>
        <fullName evidence="1">Uncharacterized protein</fullName>
    </submittedName>
</protein>
<organism evidence="1 2">
    <name type="scientific">Paramecium octaurelia</name>
    <dbReference type="NCBI Taxonomy" id="43137"/>
    <lineage>
        <taxon>Eukaryota</taxon>
        <taxon>Sar</taxon>
        <taxon>Alveolata</taxon>
        <taxon>Ciliophora</taxon>
        <taxon>Intramacronucleata</taxon>
        <taxon>Oligohymenophorea</taxon>
        <taxon>Peniculida</taxon>
        <taxon>Parameciidae</taxon>
        <taxon>Paramecium</taxon>
    </lineage>
</organism>
<dbReference type="Proteomes" id="UP000683925">
    <property type="component" value="Unassembled WGS sequence"/>
</dbReference>
<sequence length="180" mass="21497">MFVYFNIIATKMKALAFPQFAHLTNDLTFKINRQMVLKVSNTITTSKRLGVLKIAVNYMYNTQTILFFLMKVEINYENKQWNEWVDIFIFKDCEVFGQILISCSKKCSKRILLQKEFFDSENHNSREQPIEYLNFAIDDFFRRTFYQKQFVIVQSLLIDLFLKVDQIEQGNIMGRVPRKN</sequence>
<comment type="caution">
    <text evidence="1">The sequence shown here is derived from an EMBL/GenBank/DDBJ whole genome shotgun (WGS) entry which is preliminary data.</text>
</comment>
<reference evidence="1" key="1">
    <citation type="submission" date="2021-01" db="EMBL/GenBank/DDBJ databases">
        <authorList>
            <consortium name="Genoscope - CEA"/>
            <person name="William W."/>
        </authorList>
    </citation>
    <scope>NUCLEOTIDE SEQUENCE</scope>
</reference>
<name>A0A8S1YLS4_PAROT</name>
<proteinExistence type="predicted"/>
<gene>
    <name evidence="1" type="ORF">POCTA_138.1.T1930017</name>
</gene>
<accession>A0A8S1YLS4</accession>
<evidence type="ECO:0000313" key="1">
    <source>
        <dbReference type="EMBL" id="CAD8214899.1"/>
    </source>
</evidence>